<proteinExistence type="predicted"/>
<accession>A0A419VYN2</accession>
<comment type="caution">
    <text evidence="2">The sequence shown here is derived from an EMBL/GenBank/DDBJ whole genome shotgun (WGS) entry which is preliminary data.</text>
</comment>
<protein>
    <submittedName>
        <fullName evidence="2">Uncharacterized protein</fullName>
    </submittedName>
</protein>
<gene>
    <name evidence="2" type="ORF">BC643_3477</name>
</gene>
<feature type="transmembrane region" description="Helical" evidence="1">
    <location>
        <begin position="6"/>
        <end position="23"/>
    </location>
</feature>
<keyword evidence="3" id="KW-1185">Reference proteome</keyword>
<dbReference type="OrthoDB" id="1123494at2"/>
<keyword evidence="1" id="KW-0472">Membrane</keyword>
<keyword evidence="1" id="KW-0812">Transmembrane</keyword>
<name>A0A419VYN2_9BACT</name>
<sequence>MIQELITYTIIAIAVGFAGFRFLKAFERLFIAVPKKRPESGQCGGCTTACSLKGLSVAKDCHTTEKRSSLVLH</sequence>
<evidence type="ECO:0000313" key="2">
    <source>
        <dbReference type="EMBL" id="RKD88331.1"/>
    </source>
</evidence>
<evidence type="ECO:0000313" key="3">
    <source>
        <dbReference type="Proteomes" id="UP000283387"/>
    </source>
</evidence>
<dbReference type="EMBL" id="RAPN01000002">
    <property type="protein sequence ID" value="RKD88331.1"/>
    <property type="molecule type" value="Genomic_DNA"/>
</dbReference>
<evidence type="ECO:0000256" key="1">
    <source>
        <dbReference type="SAM" id="Phobius"/>
    </source>
</evidence>
<dbReference type="Proteomes" id="UP000283387">
    <property type="component" value="Unassembled WGS sequence"/>
</dbReference>
<reference evidence="2 3" key="1">
    <citation type="submission" date="2018-09" db="EMBL/GenBank/DDBJ databases">
        <title>Genomic Encyclopedia of Archaeal and Bacterial Type Strains, Phase II (KMG-II): from individual species to whole genera.</title>
        <authorList>
            <person name="Goeker M."/>
        </authorList>
    </citation>
    <scope>NUCLEOTIDE SEQUENCE [LARGE SCALE GENOMIC DNA]</scope>
    <source>
        <strain evidence="2 3">DSM 27148</strain>
    </source>
</reference>
<dbReference type="RefSeq" id="WP_120274500.1">
    <property type="nucleotide sequence ID" value="NZ_RAPN01000002.1"/>
</dbReference>
<dbReference type="AlphaFoldDB" id="A0A419VYN2"/>
<organism evidence="2 3">
    <name type="scientific">Mangrovibacterium diazotrophicum</name>
    <dbReference type="NCBI Taxonomy" id="1261403"/>
    <lineage>
        <taxon>Bacteria</taxon>
        <taxon>Pseudomonadati</taxon>
        <taxon>Bacteroidota</taxon>
        <taxon>Bacteroidia</taxon>
        <taxon>Marinilabiliales</taxon>
        <taxon>Prolixibacteraceae</taxon>
        <taxon>Mangrovibacterium</taxon>
    </lineage>
</organism>
<keyword evidence="1" id="KW-1133">Transmembrane helix</keyword>